<accession>A0A7X9YIX6</accession>
<dbReference type="Pfam" id="PF12773">
    <property type="entry name" value="DZR"/>
    <property type="match status" value="1"/>
</dbReference>
<evidence type="ECO:0000313" key="3">
    <source>
        <dbReference type="EMBL" id="NMF55531.1"/>
    </source>
</evidence>
<dbReference type="RefSeq" id="WP_169277190.1">
    <property type="nucleotide sequence ID" value="NZ_JABBCP010000002.1"/>
</dbReference>
<evidence type="ECO:0000313" key="4">
    <source>
        <dbReference type="Proteomes" id="UP000546970"/>
    </source>
</evidence>
<keyword evidence="4" id="KW-1185">Reference proteome</keyword>
<feature type="coiled-coil region" evidence="1">
    <location>
        <begin position="70"/>
        <end position="97"/>
    </location>
</feature>
<dbReference type="InterPro" id="IPR025874">
    <property type="entry name" value="DZR"/>
</dbReference>
<dbReference type="EMBL" id="JABBCP010000002">
    <property type="protein sequence ID" value="NMF55531.1"/>
    <property type="molecule type" value="Genomic_DNA"/>
</dbReference>
<reference evidence="3 4" key="1">
    <citation type="submission" date="2020-04" db="EMBL/GenBank/DDBJ databases">
        <title>Collinsella sp. KGMB02528 nov., an anaerobic actinobacterium isolated from human feces.</title>
        <authorList>
            <person name="Han K.-I."/>
            <person name="Eom M.K."/>
            <person name="Kim J.-S."/>
            <person name="Lee K.C."/>
            <person name="Suh M.K."/>
            <person name="Park S.-H."/>
            <person name="Lee J.H."/>
            <person name="Kang S.W."/>
            <person name="Park J.-E."/>
            <person name="Oh B.S."/>
            <person name="Yu S.Y."/>
            <person name="Choi S.-H."/>
            <person name="Lee D.H."/>
            <person name="Yoon H."/>
            <person name="Kim B.-Y."/>
            <person name="Lee J.H."/>
            <person name="Lee J.-S."/>
        </authorList>
    </citation>
    <scope>NUCLEOTIDE SEQUENCE [LARGE SCALE GENOMIC DNA]</scope>
    <source>
        <strain evidence="3 4">KGMB02528</strain>
    </source>
</reference>
<sequence>MGFFDDIQASMNRGMASAGRAVDTQKIKMQMNDAAKRRQALAAQLGASLYDVTKDAPEFRLGREPLYDGIAAVDAERASLQAQLDELERQAQQAVQAATTFACPFCGARMGVSDLFCSGCGKPIAEIKDAFAAQQQAEAPVASTVGPVCPACGAPVVEGDAFCMSCGKKLGEDASAE</sequence>
<feature type="domain" description="DZANK-type" evidence="2">
    <location>
        <begin position="103"/>
        <end position="167"/>
    </location>
</feature>
<protein>
    <submittedName>
        <fullName evidence="3">Zinc-ribbon domain-containing protein</fullName>
    </submittedName>
</protein>
<name>A0A7X9YIX6_9ACTN</name>
<dbReference type="Proteomes" id="UP000546970">
    <property type="component" value="Unassembled WGS sequence"/>
</dbReference>
<gene>
    <name evidence="3" type="ORF">HF320_04200</name>
</gene>
<evidence type="ECO:0000256" key="1">
    <source>
        <dbReference type="SAM" id="Coils"/>
    </source>
</evidence>
<proteinExistence type="predicted"/>
<dbReference type="AlphaFoldDB" id="A0A7X9YIX6"/>
<evidence type="ECO:0000259" key="2">
    <source>
        <dbReference type="Pfam" id="PF12773"/>
    </source>
</evidence>
<keyword evidence="1" id="KW-0175">Coiled coil</keyword>
<comment type="caution">
    <text evidence="3">The sequence shown here is derived from an EMBL/GenBank/DDBJ whole genome shotgun (WGS) entry which is preliminary data.</text>
</comment>
<organism evidence="3 4">
    <name type="scientific">Collinsella acetigenes</name>
    <dbReference type="NCBI Taxonomy" id="2713419"/>
    <lineage>
        <taxon>Bacteria</taxon>
        <taxon>Bacillati</taxon>
        <taxon>Actinomycetota</taxon>
        <taxon>Coriobacteriia</taxon>
        <taxon>Coriobacteriales</taxon>
        <taxon>Coriobacteriaceae</taxon>
        <taxon>Collinsella</taxon>
    </lineage>
</organism>